<feature type="compositionally biased region" description="Polar residues" evidence="1">
    <location>
        <begin position="231"/>
        <end position="241"/>
    </location>
</feature>
<dbReference type="GeneID" id="10506125"/>
<dbReference type="eggNOG" id="ENOG502REFT">
    <property type="taxonomic scope" value="Eukaryota"/>
</dbReference>
<evidence type="ECO:0000313" key="2">
    <source>
        <dbReference type="EMBL" id="EGC29346.1"/>
    </source>
</evidence>
<protein>
    <recommendedName>
        <fullName evidence="4">U2A'/phosphoprotein 32 family A C-terminal domain-containing protein</fullName>
    </recommendedName>
</protein>
<dbReference type="AlphaFoldDB" id="F1A381"/>
<feature type="compositionally biased region" description="Basic and acidic residues" evidence="1">
    <location>
        <begin position="204"/>
        <end position="213"/>
    </location>
</feature>
<dbReference type="InterPro" id="IPR042655">
    <property type="entry name" value="LRC72"/>
</dbReference>
<keyword evidence="3" id="KW-1185">Reference proteome</keyword>
<gene>
    <name evidence="2" type="ORF">DICPUDRAFT_42958</name>
</gene>
<dbReference type="Gene3D" id="3.80.10.10">
    <property type="entry name" value="Ribonuclease Inhibitor"/>
    <property type="match status" value="1"/>
</dbReference>
<evidence type="ECO:0000256" key="1">
    <source>
        <dbReference type="SAM" id="MobiDB-lite"/>
    </source>
</evidence>
<dbReference type="PANTHER" id="PTHR46759:SF1">
    <property type="entry name" value="LEUCINE-RICH REPEAT-CONTAINING PROTEIN 72"/>
    <property type="match status" value="1"/>
</dbReference>
<dbReference type="PANTHER" id="PTHR46759">
    <property type="entry name" value="LEUCINE-RICH REPEAT-CONTAINING PROTEIN 72"/>
    <property type="match status" value="1"/>
</dbReference>
<dbReference type="EMBL" id="GL871445">
    <property type="protein sequence ID" value="EGC29346.1"/>
    <property type="molecule type" value="Genomic_DNA"/>
</dbReference>
<dbReference type="OrthoDB" id="1517790at2759"/>
<organism evidence="2 3">
    <name type="scientific">Dictyostelium purpureum</name>
    <name type="common">Slime mold</name>
    <dbReference type="NCBI Taxonomy" id="5786"/>
    <lineage>
        <taxon>Eukaryota</taxon>
        <taxon>Amoebozoa</taxon>
        <taxon>Evosea</taxon>
        <taxon>Eumycetozoa</taxon>
        <taxon>Dictyostelia</taxon>
        <taxon>Dictyosteliales</taxon>
        <taxon>Dictyosteliaceae</taxon>
        <taxon>Dictyostelium</taxon>
    </lineage>
</organism>
<feature type="compositionally biased region" description="Polar residues" evidence="1">
    <location>
        <begin position="137"/>
        <end position="156"/>
    </location>
</feature>
<name>F1A381_DICPU</name>
<proteinExistence type="predicted"/>
<feature type="compositionally biased region" description="Basic and acidic residues" evidence="1">
    <location>
        <begin position="109"/>
        <end position="123"/>
    </location>
</feature>
<evidence type="ECO:0000313" key="3">
    <source>
        <dbReference type="Proteomes" id="UP000001064"/>
    </source>
</evidence>
<dbReference type="Pfam" id="PF14580">
    <property type="entry name" value="LRR_9"/>
    <property type="match status" value="1"/>
</dbReference>
<dbReference type="SUPFAM" id="SSF52058">
    <property type="entry name" value="L domain-like"/>
    <property type="match status" value="1"/>
</dbReference>
<dbReference type="GO" id="GO:0005686">
    <property type="term" value="C:U2 snRNP"/>
    <property type="evidence" value="ECO:0000318"/>
    <property type="project" value="GO_Central"/>
</dbReference>
<feature type="region of interest" description="Disordered" evidence="1">
    <location>
        <begin position="202"/>
        <end position="267"/>
    </location>
</feature>
<reference evidence="3" key="1">
    <citation type="journal article" date="2011" name="Genome Biol.">
        <title>Comparative genomics of the social amoebae Dictyostelium discoideum and Dictyostelium purpureum.</title>
        <authorList>
            <consortium name="US DOE Joint Genome Institute (JGI-PGF)"/>
            <person name="Sucgang R."/>
            <person name="Kuo A."/>
            <person name="Tian X."/>
            <person name="Salerno W."/>
            <person name="Parikh A."/>
            <person name="Feasley C.L."/>
            <person name="Dalin E."/>
            <person name="Tu H."/>
            <person name="Huang E."/>
            <person name="Barry K."/>
            <person name="Lindquist E."/>
            <person name="Shapiro H."/>
            <person name="Bruce D."/>
            <person name="Schmutz J."/>
            <person name="Salamov A."/>
            <person name="Fey P."/>
            <person name="Gaudet P."/>
            <person name="Anjard C."/>
            <person name="Babu M.M."/>
            <person name="Basu S."/>
            <person name="Bushmanova Y."/>
            <person name="van der Wel H."/>
            <person name="Katoh-Kurasawa M."/>
            <person name="Dinh C."/>
            <person name="Coutinho P.M."/>
            <person name="Saito T."/>
            <person name="Elias M."/>
            <person name="Schaap P."/>
            <person name="Kay R.R."/>
            <person name="Henrissat B."/>
            <person name="Eichinger L."/>
            <person name="Rivero F."/>
            <person name="Putnam N.H."/>
            <person name="West C.M."/>
            <person name="Loomis W.F."/>
            <person name="Chisholm R.L."/>
            <person name="Shaulsky G."/>
            <person name="Strassmann J.E."/>
            <person name="Queller D.C."/>
            <person name="Kuspa A."/>
            <person name="Grigoriev I.V."/>
        </authorList>
    </citation>
    <scope>NUCLEOTIDE SEQUENCE [LARGE SCALE GENOMIC DNA]</scope>
    <source>
        <strain evidence="3">QSDP1</strain>
    </source>
</reference>
<feature type="region of interest" description="Disordered" evidence="1">
    <location>
        <begin position="109"/>
        <end position="177"/>
    </location>
</feature>
<accession>F1A381</accession>
<feature type="compositionally biased region" description="Basic and acidic residues" evidence="1">
    <location>
        <begin position="165"/>
        <end position="174"/>
    </location>
</feature>
<dbReference type="InterPro" id="IPR032675">
    <property type="entry name" value="LRR_dom_sf"/>
</dbReference>
<dbReference type="InParanoid" id="F1A381"/>
<dbReference type="STRING" id="5786.F1A381"/>
<dbReference type="OMA" id="HIKGFFD"/>
<dbReference type="VEuPathDB" id="AmoebaDB:DICPUDRAFT_42958"/>
<dbReference type="GO" id="GO:0000398">
    <property type="term" value="P:mRNA splicing, via spliceosome"/>
    <property type="evidence" value="ECO:0000318"/>
    <property type="project" value="GO_Central"/>
</dbReference>
<dbReference type="Proteomes" id="UP000001064">
    <property type="component" value="Unassembled WGS sequence"/>
</dbReference>
<dbReference type="GO" id="GO:0030620">
    <property type="term" value="F:U2 snRNA binding"/>
    <property type="evidence" value="ECO:0000318"/>
    <property type="project" value="GO_Central"/>
</dbReference>
<evidence type="ECO:0008006" key="4">
    <source>
        <dbReference type="Google" id="ProtNLM"/>
    </source>
</evidence>
<dbReference type="KEGG" id="dpp:DICPUDRAFT_42958"/>
<dbReference type="RefSeq" id="XP_003294123.1">
    <property type="nucleotide sequence ID" value="XM_003294075.1"/>
</dbReference>
<sequence length="285" mass="32238">MKLTPETISSKIGRKIDINTIEEIELDSLGFTEVSSFSRLKALKKLDLSSNRFQLIRHIKGLFDLPVIEDLNLTSNPVTKQNNYRITVIKNLPTLLVLDGKEITVNERNQARDFDESAKDPLSRKTNSIEDDDSDNEVNTANSQQSTVNKTEAQVQQRDEDNEEEKAQSKKLDEDSLFGSKGPKKLVFEEDEEISLESISLSSLEKKKVEKKPQKTLIFDDDNEDDIFGNNKPSKTTATKKSNFDLDDDLFGDSSKDSKDNLSSDFDLGSYIQKNKNRGKSSLFD</sequence>